<protein>
    <submittedName>
        <fullName evidence="2">Uncharacterized protein</fullName>
    </submittedName>
</protein>
<accession>A0A8J8NF81</accession>
<dbReference type="Proteomes" id="UP000785679">
    <property type="component" value="Unassembled WGS sequence"/>
</dbReference>
<evidence type="ECO:0000313" key="3">
    <source>
        <dbReference type="Proteomes" id="UP000785679"/>
    </source>
</evidence>
<keyword evidence="3" id="KW-1185">Reference proteome</keyword>
<evidence type="ECO:0000313" key="2">
    <source>
        <dbReference type="EMBL" id="TNV73255.1"/>
    </source>
</evidence>
<reference evidence="2" key="1">
    <citation type="submission" date="2019-06" db="EMBL/GenBank/DDBJ databases">
        <authorList>
            <person name="Zheng W."/>
        </authorList>
    </citation>
    <scope>NUCLEOTIDE SEQUENCE</scope>
    <source>
        <strain evidence="2">QDHG01</strain>
    </source>
</reference>
<feature type="region of interest" description="Disordered" evidence="1">
    <location>
        <begin position="159"/>
        <end position="182"/>
    </location>
</feature>
<gene>
    <name evidence="2" type="ORF">FGO68_gene7350</name>
</gene>
<sequence length="226" mass="24841">MDATPEFTQTLTTAALWHLSVSESLKSPVMYSLLESPVTASARLQWLSPQDCLLKQQKGAVRVEVVVDDSMSSLKKVHLSYSIIATQRTSSPPWKRLLGQIKDDLVEAVVGSVSLNCLLIAPFAELRQNILSQRVGEGLSSATAMLVKSALNLRASTRLQPEQQRHLDQRTPPTAEQQSTIGDAYPHKLELDVYPPDAMLPQLSISIEQYDVCEEANPSPVPSGYC</sequence>
<dbReference type="AlphaFoldDB" id="A0A8J8NF81"/>
<evidence type="ECO:0000256" key="1">
    <source>
        <dbReference type="SAM" id="MobiDB-lite"/>
    </source>
</evidence>
<organism evidence="2 3">
    <name type="scientific">Halteria grandinella</name>
    <dbReference type="NCBI Taxonomy" id="5974"/>
    <lineage>
        <taxon>Eukaryota</taxon>
        <taxon>Sar</taxon>
        <taxon>Alveolata</taxon>
        <taxon>Ciliophora</taxon>
        <taxon>Intramacronucleata</taxon>
        <taxon>Spirotrichea</taxon>
        <taxon>Stichotrichia</taxon>
        <taxon>Sporadotrichida</taxon>
        <taxon>Halteriidae</taxon>
        <taxon>Halteria</taxon>
    </lineage>
</organism>
<dbReference type="EMBL" id="RRYP01019414">
    <property type="protein sequence ID" value="TNV73255.1"/>
    <property type="molecule type" value="Genomic_DNA"/>
</dbReference>
<proteinExistence type="predicted"/>
<name>A0A8J8NF81_HALGN</name>
<comment type="caution">
    <text evidence="2">The sequence shown here is derived from an EMBL/GenBank/DDBJ whole genome shotgun (WGS) entry which is preliminary data.</text>
</comment>
<feature type="compositionally biased region" description="Polar residues" evidence="1">
    <location>
        <begin position="171"/>
        <end position="181"/>
    </location>
</feature>